<dbReference type="EMBL" id="NHOQ01000494">
    <property type="protein sequence ID" value="PWA29893.1"/>
    <property type="molecule type" value="Genomic_DNA"/>
</dbReference>
<dbReference type="AlphaFoldDB" id="A0A315W4W2"/>
<dbReference type="InterPro" id="IPR004709">
    <property type="entry name" value="NaH_exchanger"/>
</dbReference>
<dbReference type="GO" id="GO:0015386">
    <property type="term" value="F:potassium:proton antiporter activity"/>
    <property type="evidence" value="ECO:0007669"/>
    <property type="project" value="TreeGrafter"/>
</dbReference>
<reference evidence="13 14" key="1">
    <citation type="journal article" date="2018" name="G3 (Bethesda)">
        <title>A High-Quality Reference Genome for the Invasive Mosquitofish Gambusia affinis Using a Chicago Library.</title>
        <authorList>
            <person name="Hoffberg S.L."/>
            <person name="Troendle N.J."/>
            <person name="Glenn T.C."/>
            <person name="Mahmud O."/>
            <person name="Louha S."/>
            <person name="Chalopin D."/>
            <person name="Bennetzen J.L."/>
            <person name="Mauricio R."/>
        </authorList>
    </citation>
    <scope>NUCLEOTIDE SEQUENCE [LARGE SCALE GENOMIC DNA]</scope>
    <source>
        <strain evidence="13">NE01/NJP1002.9</strain>
        <tissue evidence="13">Muscle</tissue>
    </source>
</reference>
<keyword evidence="9" id="KW-0050">Antiport</keyword>
<evidence type="ECO:0000256" key="7">
    <source>
        <dbReference type="ARBA" id="ARBA00023136"/>
    </source>
</evidence>
<dbReference type="NCBIfam" id="TIGR00840">
    <property type="entry name" value="b_cpa1"/>
    <property type="match status" value="1"/>
</dbReference>
<evidence type="ECO:0000256" key="9">
    <source>
        <dbReference type="RuleBase" id="RU003722"/>
    </source>
</evidence>
<dbReference type="Pfam" id="PF00999">
    <property type="entry name" value="Na_H_Exchanger"/>
    <property type="match status" value="1"/>
</dbReference>
<dbReference type="Proteomes" id="UP000250572">
    <property type="component" value="Unassembled WGS sequence"/>
</dbReference>
<comment type="caution">
    <text evidence="13">The sequence shown here is derived from an EMBL/GenBank/DDBJ whole genome shotgun (WGS) entry which is preliminary data.</text>
</comment>
<protein>
    <recommendedName>
        <fullName evidence="9">Sodium/hydrogen exchanger</fullName>
    </recommendedName>
</protein>
<accession>A0A315W4W2</accession>
<evidence type="ECO:0000256" key="10">
    <source>
        <dbReference type="SAM" id="Phobius"/>
    </source>
</evidence>
<evidence type="ECO:0000256" key="5">
    <source>
        <dbReference type="ARBA" id="ARBA00023053"/>
    </source>
</evidence>
<dbReference type="GO" id="GO:0051453">
    <property type="term" value="P:regulation of intracellular pH"/>
    <property type="evidence" value="ECO:0007669"/>
    <property type="project" value="TreeGrafter"/>
</dbReference>
<feature type="domain" description="Cation/H+ exchanger transmembrane" evidence="12">
    <location>
        <begin position="33"/>
        <end position="270"/>
    </location>
</feature>
<comment type="similarity">
    <text evidence="9">Belongs to the monovalent cation:proton antiporter 1 (CPA1) transporter (TC 2.A.36) family.</text>
</comment>
<feature type="transmembrane region" description="Helical" evidence="10">
    <location>
        <begin position="253"/>
        <end position="273"/>
    </location>
</feature>
<evidence type="ECO:0000256" key="1">
    <source>
        <dbReference type="ARBA" id="ARBA00004141"/>
    </source>
</evidence>
<dbReference type="GO" id="GO:0005886">
    <property type="term" value="C:plasma membrane"/>
    <property type="evidence" value="ECO:0007669"/>
    <property type="project" value="TreeGrafter"/>
</dbReference>
<feature type="signal peptide" evidence="11">
    <location>
        <begin position="1"/>
        <end position="24"/>
    </location>
</feature>
<gene>
    <name evidence="13" type="ORF">CCH79_00020723</name>
</gene>
<keyword evidence="8 9" id="KW-0739">Sodium transport</keyword>
<name>A0A315W4W2_GAMAF</name>
<evidence type="ECO:0000313" key="13">
    <source>
        <dbReference type="EMBL" id="PWA29893.1"/>
    </source>
</evidence>
<keyword evidence="6 9" id="KW-0406">Ion transport</keyword>
<dbReference type="InterPro" id="IPR006153">
    <property type="entry name" value="Cation/H_exchanger_TM"/>
</dbReference>
<keyword evidence="5" id="KW-0915">Sodium</keyword>
<dbReference type="InterPro" id="IPR018422">
    <property type="entry name" value="Cation/H_exchanger_CPA1"/>
</dbReference>
<evidence type="ECO:0000259" key="12">
    <source>
        <dbReference type="Pfam" id="PF00999"/>
    </source>
</evidence>
<feature type="transmembrane region" description="Helical" evidence="10">
    <location>
        <begin position="58"/>
        <end position="83"/>
    </location>
</feature>
<keyword evidence="7 10" id="KW-0472">Membrane</keyword>
<feature type="transmembrane region" description="Helical" evidence="10">
    <location>
        <begin position="226"/>
        <end position="246"/>
    </location>
</feature>
<keyword evidence="4 10" id="KW-1133">Transmembrane helix</keyword>
<feature type="transmembrane region" description="Helical" evidence="10">
    <location>
        <begin position="155"/>
        <end position="174"/>
    </location>
</feature>
<feature type="transmembrane region" description="Helical" evidence="10">
    <location>
        <begin position="95"/>
        <end position="117"/>
    </location>
</feature>
<organism evidence="13 14">
    <name type="scientific">Gambusia affinis</name>
    <name type="common">Western mosquitofish</name>
    <name type="synonym">Heterandria affinis</name>
    <dbReference type="NCBI Taxonomy" id="33528"/>
    <lineage>
        <taxon>Eukaryota</taxon>
        <taxon>Metazoa</taxon>
        <taxon>Chordata</taxon>
        <taxon>Craniata</taxon>
        <taxon>Vertebrata</taxon>
        <taxon>Euteleostomi</taxon>
        <taxon>Actinopterygii</taxon>
        <taxon>Neopterygii</taxon>
        <taxon>Teleostei</taxon>
        <taxon>Neoteleostei</taxon>
        <taxon>Acanthomorphata</taxon>
        <taxon>Ovalentaria</taxon>
        <taxon>Atherinomorphae</taxon>
        <taxon>Cyprinodontiformes</taxon>
        <taxon>Poeciliidae</taxon>
        <taxon>Poeciliinae</taxon>
        <taxon>Gambusia</taxon>
    </lineage>
</organism>
<comment type="subcellular location">
    <subcellularLocation>
        <location evidence="1">Membrane</location>
        <topology evidence="1">Multi-pass membrane protein</topology>
    </subcellularLocation>
</comment>
<sequence length="274" mass="30334">MLLWSGSCRTWCGLVLVLVTRSLTCLSPCPLQVLYKVYISFVEVGPQNVQTADYFKGVASFLIVSVGGTLVGLVFAVILGFITRFTKKVRIIEPLFVFLLVYLAYLTAELFSLSAILSPHPCHRHDLRRMTFCGIGANKYVEANISQKSRTTVKYTMKTLASIAETIIFIFLGISAVDKSKWAWDTGLVSCTLVFILLFRAVGVVGQTWVLNRFRLIPLDKIDQVVMSYGGLRGAVAFALVVLLDAEQVKAKDYFVATTIVVVFFTVMFQVGAA</sequence>
<dbReference type="GO" id="GO:0015385">
    <property type="term" value="F:sodium:proton antiporter activity"/>
    <property type="evidence" value="ECO:0007669"/>
    <property type="project" value="InterPro"/>
</dbReference>
<evidence type="ECO:0000256" key="8">
    <source>
        <dbReference type="ARBA" id="ARBA00023201"/>
    </source>
</evidence>
<dbReference type="PANTHER" id="PTHR10110:SF56">
    <property type="entry name" value="SODIUM_HYDROGEN EXCHANGER 5"/>
    <property type="match status" value="1"/>
</dbReference>
<keyword evidence="3 9" id="KW-0812">Transmembrane</keyword>
<evidence type="ECO:0000256" key="2">
    <source>
        <dbReference type="ARBA" id="ARBA00022448"/>
    </source>
</evidence>
<proteinExistence type="inferred from homology"/>
<evidence type="ECO:0000256" key="6">
    <source>
        <dbReference type="ARBA" id="ARBA00023065"/>
    </source>
</evidence>
<feature type="transmembrane region" description="Helical" evidence="10">
    <location>
        <begin position="186"/>
        <end position="206"/>
    </location>
</feature>
<keyword evidence="11" id="KW-0732">Signal</keyword>
<dbReference type="GO" id="GO:0098719">
    <property type="term" value="P:sodium ion import across plasma membrane"/>
    <property type="evidence" value="ECO:0007669"/>
    <property type="project" value="TreeGrafter"/>
</dbReference>
<evidence type="ECO:0000256" key="11">
    <source>
        <dbReference type="SAM" id="SignalP"/>
    </source>
</evidence>
<keyword evidence="14" id="KW-1185">Reference proteome</keyword>
<evidence type="ECO:0000313" key="14">
    <source>
        <dbReference type="Proteomes" id="UP000250572"/>
    </source>
</evidence>
<keyword evidence="2 9" id="KW-0813">Transport</keyword>
<dbReference type="PANTHER" id="PTHR10110">
    <property type="entry name" value="SODIUM/HYDROGEN EXCHANGER"/>
    <property type="match status" value="1"/>
</dbReference>
<evidence type="ECO:0000256" key="3">
    <source>
        <dbReference type="ARBA" id="ARBA00022692"/>
    </source>
</evidence>
<evidence type="ECO:0000256" key="4">
    <source>
        <dbReference type="ARBA" id="ARBA00022989"/>
    </source>
</evidence>
<feature type="chain" id="PRO_5016264280" description="Sodium/hydrogen exchanger" evidence="11">
    <location>
        <begin position="25"/>
        <end position="274"/>
    </location>
</feature>